<evidence type="ECO:0000256" key="4">
    <source>
        <dbReference type="ARBA" id="ARBA00012827"/>
    </source>
</evidence>
<evidence type="ECO:0000313" key="13">
    <source>
        <dbReference type="Proteomes" id="UP000066321"/>
    </source>
</evidence>
<evidence type="ECO:0000256" key="5">
    <source>
        <dbReference type="ARBA" id="ARBA00013950"/>
    </source>
</evidence>
<dbReference type="UniPathway" id="UPA00275">
    <property type="reaction ID" value="UER00405"/>
</dbReference>
<dbReference type="InterPro" id="IPR023366">
    <property type="entry name" value="ATP_synth_asu-like_sf"/>
</dbReference>
<dbReference type="PATRIC" id="fig|1265350.3.peg.104"/>
<evidence type="ECO:0000256" key="8">
    <source>
        <dbReference type="ARBA" id="ARBA00022737"/>
    </source>
</evidence>
<dbReference type="AlphaFoldDB" id="A0A0M4H368"/>
<gene>
    <name evidence="12" type="ORF">IX46_00575</name>
</gene>
<dbReference type="Pfam" id="PF00677">
    <property type="entry name" value="Lum_binding"/>
    <property type="match status" value="2"/>
</dbReference>
<name>A0A0M4H368_9GAMM</name>
<sequence length="208" mass="23122">MFTGIVHGIGQIVSIDKKKKLHTYTIAFSSVLLKDLKLGASVSNNGCCLTVTTIDNYYVTFDVMQITLNYTNLGLTDTGNYVNLERSAKYGDEIGGHIVSGHIINTAKISKILKSNNNYIIWLKLNDLSLMKYIFCKGFICIDGISLTIVSIINDEFSVSIIPETLSLTTIGFKKIGELVNIEVDLQTQIIVDTTERLINKNFIFSHT</sequence>
<feature type="repeat" description="Lumazine-binding" evidence="10">
    <location>
        <begin position="1"/>
        <end position="97"/>
    </location>
</feature>
<dbReference type="OrthoDB" id="9788537at2"/>
<dbReference type="InterPro" id="IPR001783">
    <property type="entry name" value="Lumazine-bd"/>
</dbReference>
<evidence type="ECO:0000259" key="11">
    <source>
        <dbReference type="PROSITE" id="PS51177"/>
    </source>
</evidence>
<dbReference type="PIRSF" id="PIRSF000498">
    <property type="entry name" value="Riboflavin_syn_A"/>
    <property type="match status" value="1"/>
</dbReference>
<dbReference type="PANTHER" id="PTHR21098">
    <property type="entry name" value="RIBOFLAVIN SYNTHASE ALPHA CHAIN"/>
    <property type="match status" value="1"/>
</dbReference>
<organism evidence="12 13">
    <name type="scientific">Buchnera aphidicola</name>
    <name type="common">Aphis glycines</name>
    <dbReference type="NCBI Taxonomy" id="1265350"/>
    <lineage>
        <taxon>Bacteria</taxon>
        <taxon>Pseudomonadati</taxon>
        <taxon>Pseudomonadota</taxon>
        <taxon>Gammaproteobacteria</taxon>
        <taxon>Enterobacterales</taxon>
        <taxon>Erwiniaceae</taxon>
        <taxon>Buchnera</taxon>
    </lineage>
</organism>
<dbReference type="Proteomes" id="UP000066321">
    <property type="component" value="Chromosome"/>
</dbReference>
<dbReference type="GO" id="GO:0004746">
    <property type="term" value="F:riboflavin synthase activity"/>
    <property type="evidence" value="ECO:0007669"/>
    <property type="project" value="UniProtKB-UniRule"/>
</dbReference>
<dbReference type="STRING" id="1265350.IX46_00575"/>
<dbReference type="EMBL" id="CP009253">
    <property type="protein sequence ID" value="ALD15075.1"/>
    <property type="molecule type" value="Genomic_DNA"/>
</dbReference>
<protein>
    <recommendedName>
        <fullName evidence="5 9">Riboflavin synthase</fullName>
        <ecNumber evidence="4 9">2.5.1.9</ecNumber>
    </recommendedName>
</protein>
<comment type="pathway">
    <text evidence="3">Cofactor biosynthesis; riboflavin biosynthesis; riboflavin from 2-hydroxy-3-oxobutyl phosphate and 5-amino-6-(D-ribitylamino)uracil: step 2/2.</text>
</comment>
<dbReference type="InterPro" id="IPR017938">
    <property type="entry name" value="Riboflavin_synthase-like_b-brl"/>
</dbReference>
<dbReference type="GO" id="GO:0005829">
    <property type="term" value="C:cytosol"/>
    <property type="evidence" value="ECO:0007669"/>
    <property type="project" value="TreeGrafter"/>
</dbReference>
<dbReference type="CDD" id="cd00402">
    <property type="entry name" value="Riboflavin_synthase_like"/>
    <property type="match status" value="1"/>
</dbReference>
<dbReference type="RefSeq" id="WP_053940091.1">
    <property type="nucleotide sequence ID" value="NZ_CP009253.1"/>
</dbReference>
<evidence type="ECO:0000256" key="1">
    <source>
        <dbReference type="ARBA" id="ARBA00000968"/>
    </source>
</evidence>
<accession>A0A0M4H368</accession>
<dbReference type="GO" id="GO:0009231">
    <property type="term" value="P:riboflavin biosynthetic process"/>
    <property type="evidence" value="ECO:0007669"/>
    <property type="project" value="UniProtKB-UniPathway"/>
</dbReference>
<reference evidence="12 13" key="1">
    <citation type="journal article" date="2015" name="J Genomics">
        <title>Whole Genome Sequence of the Soybean Aphid Endosymbiont Buchnera aphidicola and Genetic Differentiation among Biotype-Specific Strains.</title>
        <authorList>
            <person name="Cassone B.J."/>
            <person name="Wenger J.A."/>
            <person name="Michel A.P."/>
        </authorList>
    </citation>
    <scope>NUCLEOTIDE SEQUENCE [LARGE SCALE GENOMIC DNA]</scope>
    <source>
        <strain evidence="12 13">BAg</strain>
    </source>
</reference>
<evidence type="ECO:0000256" key="10">
    <source>
        <dbReference type="PROSITE-ProRule" id="PRU00524"/>
    </source>
</evidence>
<keyword evidence="6" id="KW-0686">Riboflavin biosynthesis</keyword>
<dbReference type="SUPFAM" id="SSF63380">
    <property type="entry name" value="Riboflavin synthase domain-like"/>
    <property type="match status" value="2"/>
</dbReference>
<comment type="function">
    <text evidence="2">Catalyzes the dismutation of two molecules of 6,7-dimethyl-8-ribityllumazine, resulting in the formation of riboflavin and 5-amino-6-(D-ribitylamino)uracil.</text>
</comment>
<evidence type="ECO:0000256" key="6">
    <source>
        <dbReference type="ARBA" id="ARBA00022619"/>
    </source>
</evidence>
<dbReference type="PANTHER" id="PTHR21098:SF0">
    <property type="entry name" value="RIBOFLAVIN SYNTHASE"/>
    <property type="match status" value="1"/>
</dbReference>
<keyword evidence="7" id="KW-0808">Transferase</keyword>
<dbReference type="Gene3D" id="2.40.30.20">
    <property type="match status" value="2"/>
</dbReference>
<feature type="domain" description="Lumazine-binding" evidence="11">
    <location>
        <begin position="98"/>
        <end position="195"/>
    </location>
</feature>
<proteinExistence type="predicted"/>
<keyword evidence="8" id="KW-0677">Repeat</keyword>
<dbReference type="EC" id="2.5.1.9" evidence="4 9"/>
<dbReference type="NCBIfam" id="TIGR00187">
    <property type="entry name" value="ribE"/>
    <property type="match status" value="1"/>
</dbReference>
<evidence type="ECO:0000256" key="2">
    <source>
        <dbReference type="ARBA" id="ARBA00002803"/>
    </source>
</evidence>
<comment type="catalytic activity">
    <reaction evidence="1">
        <text>2 6,7-dimethyl-8-(1-D-ribityl)lumazine + H(+) = 5-amino-6-(D-ribitylamino)uracil + riboflavin</text>
        <dbReference type="Rhea" id="RHEA:20772"/>
        <dbReference type="ChEBI" id="CHEBI:15378"/>
        <dbReference type="ChEBI" id="CHEBI:15934"/>
        <dbReference type="ChEBI" id="CHEBI:57986"/>
        <dbReference type="ChEBI" id="CHEBI:58201"/>
        <dbReference type="EC" id="2.5.1.9"/>
    </reaction>
</comment>
<dbReference type="InterPro" id="IPR026017">
    <property type="entry name" value="Lumazine-bd_dom"/>
</dbReference>
<dbReference type="KEGG" id="baph:IX46_00575"/>
<dbReference type="FunFam" id="2.40.30.20:FF:000003">
    <property type="entry name" value="Riboflavin synthase, alpha subunit"/>
    <property type="match status" value="1"/>
</dbReference>
<dbReference type="NCBIfam" id="NF006767">
    <property type="entry name" value="PRK09289.1"/>
    <property type="match status" value="1"/>
</dbReference>
<evidence type="ECO:0000313" key="12">
    <source>
        <dbReference type="EMBL" id="ALD15075.1"/>
    </source>
</evidence>
<evidence type="ECO:0000256" key="7">
    <source>
        <dbReference type="ARBA" id="ARBA00022679"/>
    </source>
</evidence>
<evidence type="ECO:0000256" key="3">
    <source>
        <dbReference type="ARBA" id="ARBA00004887"/>
    </source>
</evidence>
<feature type="domain" description="Lumazine-binding" evidence="11">
    <location>
        <begin position="1"/>
        <end position="97"/>
    </location>
</feature>
<feature type="repeat" description="Lumazine-binding" evidence="10">
    <location>
        <begin position="98"/>
        <end position="195"/>
    </location>
</feature>
<evidence type="ECO:0000256" key="9">
    <source>
        <dbReference type="NCBIfam" id="TIGR00187"/>
    </source>
</evidence>
<dbReference type="PROSITE" id="PS51177">
    <property type="entry name" value="LUMAZINE_BIND"/>
    <property type="match status" value="2"/>
</dbReference>
<dbReference type="NCBIfam" id="NF009566">
    <property type="entry name" value="PRK13020.1"/>
    <property type="match status" value="1"/>
</dbReference>